<protein>
    <recommendedName>
        <fullName evidence="2">GIR1-like zinc ribbon domain-containing protein</fullName>
    </recommendedName>
</protein>
<dbReference type="Pfam" id="PF24747">
    <property type="entry name" value="Zn-ribbon_GIR1"/>
    <property type="match status" value="1"/>
</dbReference>
<evidence type="ECO:0000256" key="1">
    <source>
        <dbReference type="SAM" id="MobiDB-lite"/>
    </source>
</evidence>
<dbReference type="PANTHER" id="PTHR33177:SF74">
    <property type="entry name" value="PROTEIN GL2-INTERACTING REPRESSOR 1"/>
    <property type="match status" value="1"/>
</dbReference>
<organism evidence="3 4">
    <name type="scientific">Musa balbisiana</name>
    <name type="common">Banana</name>
    <dbReference type="NCBI Taxonomy" id="52838"/>
    <lineage>
        <taxon>Eukaryota</taxon>
        <taxon>Viridiplantae</taxon>
        <taxon>Streptophyta</taxon>
        <taxon>Embryophyta</taxon>
        <taxon>Tracheophyta</taxon>
        <taxon>Spermatophyta</taxon>
        <taxon>Magnoliopsida</taxon>
        <taxon>Liliopsida</taxon>
        <taxon>Zingiberales</taxon>
        <taxon>Musaceae</taxon>
        <taxon>Musa</taxon>
    </lineage>
</organism>
<name>A0A4V4H903_MUSBA</name>
<accession>A0A4V4H903</accession>
<feature type="region of interest" description="Disordered" evidence="1">
    <location>
        <begin position="84"/>
        <end position="111"/>
    </location>
</feature>
<evidence type="ECO:0000259" key="2">
    <source>
        <dbReference type="Pfam" id="PF24747"/>
    </source>
</evidence>
<feature type="domain" description="GIR1-like zinc ribbon" evidence="2">
    <location>
        <begin position="118"/>
        <end position="153"/>
    </location>
</feature>
<dbReference type="InterPro" id="IPR055281">
    <property type="entry name" value="GIR1-2/SIED1"/>
</dbReference>
<evidence type="ECO:0000313" key="3">
    <source>
        <dbReference type="EMBL" id="THU69745.1"/>
    </source>
</evidence>
<reference evidence="3 4" key="1">
    <citation type="journal article" date="2019" name="Nat. Plants">
        <title>Genome sequencing of Musa balbisiana reveals subgenome evolution and function divergence in polyploid bananas.</title>
        <authorList>
            <person name="Yao X."/>
        </authorList>
    </citation>
    <scope>NUCLEOTIDE SEQUENCE [LARGE SCALE GENOMIC DNA]</scope>
    <source>
        <strain evidence="4">cv. DH-PKW</strain>
        <tissue evidence="3">Leaves</tissue>
    </source>
</reference>
<dbReference type="Proteomes" id="UP000317650">
    <property type="component" value="Chromosome 8"/>
</dbReference>
<comment type="caution">
    <text evidence="3">The sequence shown here is derived from an EMBL/GenBank/DDBJ whole genome shotgun (WGS) entry which is preliminary data.</text>
</comment>
<dbReference type="EMBL" id="PYDT01000002">
    <property type="protein sequence ID" value="THU69745.1"/>
    <property type="molecule type" value="Genomic_DNA"/>
</dbReference>
<proteinExistence type="predicted"/>
<gene>
    <name evidence="3" type="ORF">C4D60_Mb08t17640</name>
</gene>
<dbReference type="InterPro" id="IPR056440">
    <property type="entry name" value="Zn-ribbon_GIR1"/>
</dbReference>
<evidence type="ECO:0000313" key="4">
    <source>
        <dbReference type="Proteomes" id="UP000317650"/>
    </source>
</evidence>
<sequence length="173" mass="19204">MSSSVNMASHPSFLTSSTGIAVFPRPRRLLRECTDKMWCRIRLVIEETATMRRSNRRSQKLDLKLNLSLLPTRVVTPRGRLVEDEASPHGCKSSPSSCLSSEADLGLRSPTSPETAASMVLAGCPRCLMYVMLSEDDLKCPKCKSTVLLDFFHGTIATTTKNNKHSNKKTRMS</sequence>
<keyword evidence="4" id="KW-1185">Reference proteome</keyword>
<dbReference type="AlphaFoldDB" id="A0A4V4H903"/>
<dbReference type="PANTHER" id="PTHR33177">
    <property type="entry name" value="PUTATIVE-RELATED"/>
    <property type="match status" value="1"/>
</dbReference>